<organism evidence="1 2">
    <name type="scientific">Dreissena polymorpha</name>
    <name type="common">Zebra mussel</name>
    <name type="synonym">Mytilus polymorpha</name>
    <dbReference type="NCBI Taxonomy" id="45954"/>
    <lineage>
        <taxon>Eukaryota</taxon>
        <taxon>Metazoa</taxon>
        <taxon>Spiralia</taxon>
        <taxon>Lophotrochozoa</taxon>
        <taxon>Mollusca</taxon>
        <taxon>Bivalvia</taxon>
        <taxon>Autobranchia</taxon>
        <taxon>Heteroconchia</taxon>
        <taxon>Euheterodonta</taxon>
        <taxon>Imparidentia</taxon>
        <taxon>Neoheterodontei</taxon>
        <taxon>Myida</taxon>
        <taxon>Dreissenoidea</taxon>
        <taxon>Dreissenidae</taxon>
        <taxon>Dreissena</taxon>
    </lineage>
</organism>
<dbReference type="Proteomes" id="UP000828390">
    <property type="component" value="Unassembled WGS sequence"/>
</dbReference>
<reference evidence="1" key="1">
    <citation type="journal article" date="2019" name="bioRxiv">
        <title>The Genome of the Zebra Mussel, Dreissena polymorpha: A Resource for Invasive Species Research.</title>
        <authorList>
            <person name="McCartney M.A."/>
            <person name="Auch B."/>
            <person name="Kono T."/>
            <person name="Mallez S."/>
            <person name="Zhang Y."/>
            <person name="Obille A."/>
            <person name="Becker A."/>
            <person name="Abrahante J.E."/>
            <person name="Garbe J."/>
            <person name="Badalamenti J.P."/>
            <person name="Herman A."/>
            <person name="Mangelson H."/>
            <person name="Liachko I."/>
            <person name="Sullivan S."/>
            <person name="Sone E.D."/>
            <person name="Koren S."/>
            <person name="Silverstein K.A.T."/>
            <person name="Beckman K.B."/>
            <person name="Gohl D.M."/>
        </authorList>
    </citation>
    <scope>NUCLEOTIDE SEQUENCE</scope>
    <source>
        <strain evidence="1">Duluth1</strain>
        <tissue evidence="1">Whole animal</tissue>
    </source>
</reference>
<gene>
    <name evidence="1" type="ORF">DPMN_092015</name>
</gene>
<comment type="caution">
    <text evidence="1">The sequence shown here is derived from an EMBL/GenBank/DDBJ whole genome shotgun (WGS) entry which is preliminary data.</text>
</comment>
<protein>
    <submittedName>
        <fullName evidence="1">Uncharacterized protein</fullName>
    </submittedName>
</protein>
<keyword evidence="2" id="KW-1185">Reference proteome</keyword>
<reference evidence="1" key="2">
    <citation type="submission" date="2020-11" db="EMBL/GenBank/DDBJ databases">
        <authorList>
            <person name="McCartney M.A."/>
            <person name="Auch B."/>
            <person name="Kono T."/>
            <person name="Mallez S."/>
            <person name="Becker A."/>
            <person name="Gohl D.M."/>
            <person name="Silverstein K.A.T."/>
            <person name="Koren S."/>
            <person name="Bechman K.B."/>
            <person name="Herman A."/>
            <person name="Abrahante J.E."/>
            <person name="Garbe J."/>
        </authorList>
    </citation>
    <scope>NUCLEOTIDE SEQUENCE</scope>
    <source>
        <strain evidence="1">Duluth1</strain>
        <tissue evidence="1">Whole animal</tissue>
    </source>
</reference>
<dbReference type="EMBL" id="JAIWYP010000003">
    <property type="protein sequence ID" value="KAH3849612.1"/>
    <property type="molecule type" value="Genomic_DNA"/>
</dbReference>
<sequence>MFNYNSCALYVYRFLFLPAGADEEHGIVIWREVPSDTDEERDDINMDNRNLTMKTYDLPFVMNLIRNFRW</sequence>
<proteinExistence type="predicted"/>
<name>A0A9D4L2S4_DREPO</name>
<dbReference type="AlphaFoldDB" id="A0A9D4L2S4"/>
<evidence type="ECO:0000313" key="1">
    <source>
        <dbReference type="EMBL" id="KAH3849612.1"/>
    </source>
</evidence>
<evidence type="ECO:0000313" key="2">
    <source>
        <dbReference type="Proteomes" id="UP000828390"/>
    </source>
</evidence>
<accession>A0A9D4L2S4</accession>